<evidence type="ECO:0000256" key="4">
    <source>
        <dbReference type="RuleBase" id="RU003494"/>
    </source>
</evidence>
<dbReference type="SUPFAM" id="SSF52833">
    <property type="entry name" value="Thioredoxin-like"/>
    <property type="match status" value="1"/>
</dbReference>
<dbReference type="AlphaFoldDB" id="A0A2C9VI12"/>
<dbReference type="FunFam" id="1.20.1050.10:FF:000012">
    <property type="entry name" value="Tau class glutathione S-transferase"/>
    <property type="match status" value="1"/>
</dbReference>
<feature type="domain" description="GST C-terminal" evidence="6">
    <location>
        <begin position="86"/>
        <end position="218"/>
    </location>
</feature>
<dbReference type="OMA" id="WMANLIS"/>
<dbReference type="PANTHER" id="PTHR11260">
    <property type="entry name" value="GLUTATHIONE S-TRANSFERASE, GST, SUPERFAMILY, GST DOMAIN CONTAINING"/>
    <property type="match status" value="1"/>
</dbReference>
<dbReference type="FunFam" id="3.40.30.10:FF:000014">
    <property type="entry name" value="Tau class glutathione S-transferase"/>
    <property type="match status" value="1"/>
</dbReference>
<gene>
    <name evidence="7" type="ORF">MANES_07G029200v8</name>
</gene>
<dbReference type="InterPro" id="IPR010987">
    <property type="entry name" value="Glutathione-S-Trfase_C-like"/>
</dbReference>
<dbReference type="Gramene" id="Manes.07G029200.1.v8.1">
    <property type="protein sequence ID" value="Manes.07G029200.1.v8.1.CDS"/>
    <property type="gene ID" value="Manes.07G029200.v8.1"/>
</dbReference>
<dbReference type="InterPro" id="IPR045074">
    <property type="entry name" value="GST_C_Tau"/>
</dbReference>
<dbReference type="InterPro" id="IPR004045">
    <property type="entry name" value="Glutathione_S-Trfase_N"/>
</dbReference>
<dbReference type="SFLD" id="SFLDG01152">
    <property type="entry name" value="Main.3:_Omega-_and_Tau-like"/>
    <property type="match status" value="1"/>
</dbReference>
<evidence type="ECO:0000313" key="8">
    <source>
        <dbReference type="Proteomes" id="UP000091857"/>
    </source>
</evidence>
<name>A0A2C9VI12_MANES</name>
<dbReference type="SFLD" id="SFLDS00019">
    <property type="entry name" value="Glutathione_Transferase_(cytos"/>
    <property type="match status" value="1"/>
</dbReference>
<dbReference type="SUPFAM" id="SSF47616">
    <property type="entry name" value="GST C-terminal domain-like"/>
    <property type="match status" value="1"/>
</dbReference>
<dbReference type="EC" id="2.5.1.18" evidence="1"/>
<dbReference type="SFLD" id="SFLDG00358">
    <property type="entry name" value="Main_(cytGST)"/>
    <property type="match status" value="1"/>
</dbReference>
<dbReference type="InterPro" id="IPR045073">
    <property type="entry name" value="Omega/Tau-like"/>
</dbReference>
<evidence type="ECO:0000259" key="6">
    <source>
        <dbReference type="PROSITE" id="PS50405"/>
    </source>
</evidence>
<dbReference type="InterPro" id="IPR004046">
    <property type="entry name" value="GST_C"/>
</dbReference>
<keyword evidence="8" id="KW-1185">Reference proteome</keyword>
<sequence length="218" mass="25285">MAEVKLLRSWSSPYGLRVVWALKLKGVEYEEIFEDLSNKSPLLLQYNPVYKKIPVLVHNGRPICESLLILEYLEETFKQYPLLPQDPHKRATARFWAKFGDEKILPTIRFGALVKQGKEQEEAIVSIIESLKYLEEELRGKKFFGGESIGLVDLALGWIGYYMDVFEEVIGVKFIDKEKFPSLVAWMQEFSNVPIIQQNWPPRDKLIDRFAGVRKAAF</sequence>
<comment type="catalytic activity">
    <reaction evidence="3">
        <text>RX + glutathione = an S-substituted glutathione + a halide anion + H(+)</text>
        <dbReference type="Rhea" id="RHEA:16437"/>
        <dbReference type="ChEBI" id="CHEBI:15378"/>
        <dbReference type="ChEBI" id="CHEBI:16042"/>
        <dbReference type="ChEBI" id="CHEBI:17792"/>
        <dbReference type="ChEBI" id="CHEBI:57925"/>
        <dbReference type="ChEBI" id="CHEBI:90779"/>
        <dbReference type="EC" id="2.5.1.18"/>
    </reaction>
</comment>
<dbReference type="InterPro" id="IPR040079">
    <property type="entry name" value="Glutathione_S-Trfase"/>
</dbReference>
<dbReference type="STRING" id="3983.A0A2C9VI12"/>
<dbReference type="CDD" id="cd03058">
    <property type="entry name" value="GST_N_Tau"/>
    <property type="match status" value="1"/>
</dbReference>
<reference evidence="8" key="1">
    <citation type="journal article" date="2016" name="Nat. Biotechnol.">
        <title>Sequencing wild and cultivated cassava and related species reveals extensive interspecific hybridization and genetic diversity.</title>
        <authorList>
            <person name="Bredeson J.V."/>
            <person name="Lyons J.B."/>
            <person name="Prochnik S.E."/>
            <person name="Wu G.A."/>
            <person name="Ha C.M."/>
            <person name="Edsinger-Gonzales E."/>
            <person name="Grimwood J."/>
            <person name="Schmutz J."/>
            <person name="Rabbi I.Y."/>
            <person name="Egesi C."/>
            <person name="Nauluvula P."/>
            <person name="Lebot V."/>
            <person name="Ndunguru J."/>
            <person name="Mkamilo G."/>
            <person name="Bart R.S."/>
            <person name="Setter T.L."/>
            <person name="Gleadow R.M."/>
            <person name="Kulakow P."/>
            <person name="Ferguson M.E."/>
            <person name="Rounsley S."/>
            <person name="Rokhsar D.S."/>
        </authorList>
    </citation>
    <scope>NUCLEOTIDE SEQUENCE [LARGE SCALE GENOMIC DNA]</scope>
    <source>
        <strain evidence="8">cv. AM560-2</strain>
    </source>
</reference>
<dbReference type="PROSITE" id="PS50404">
    <property type="entry name" value="GST_NTER"/>
    <property type="match status" value="1"/>
</dbReference>
<dbReference type="InterPro" id="IPR036282">
    <property type="entry name" value="Glutathione-S-Trfase_C_sf"/>
</dbReference>
<dbReference type="GO" id="GO:0006749">
    <property type="term" value="P:glutathione metabolic process"/>
    <property type="evidence" value="ECO:0000318"/>
    <property type="project" value="GO_Central"/>
</dbReference>
<dbReference type="PANTHER" id="PTHR11260:SF762">
    <property type="entry name" value="GLUTATHIONE TRANSFERASE"/>
    <property type="match status" value="1"/>
</dbReference>
<organism evidence="7 8">
    <name type="scientific">Manihot esculenta</name>
    <name type="common">Cassava</name>
    <name type="synonym">Jatropha manihot</name>
    <dbReference type="NCBI Taxonomy" id="3983"/>
    <lineage>
        <taxon>Eukaryota</taxon>
        <taxon>Viridiplantae</taxon>
        <taxon>Streptophyta</taxon>
        <taxon>Embryophyta</taxon>
        <taxon>Tracheophyta</taxon>
        <taxon>Spermatophyta</taxon>
        <taxon>Magnoliopsida</taxon>
        <taxon>eudicotyledons</taxon>
        <taxon>Gunneridae</taxon>
        <taxon>Pentapetalae</taxon>
        <taxon>rosids</taxon>
        <taxon>fabids</taxon>
        <taxon>Malpighiales</taxon>
        <taxon>Euphorbiaceae</taxon>
        <taxon>Crotonoideae</taxon>
        <taxon>Manihoteae</taxon>
        <taxon>Manihot</taxon>
    </lineage>
</organism>
<evidence type="ECO:0000313" key="7">
    <source>
        <dbReference type="EMBL" id="OAY45079.1"/>
    </source>
</evidence>
<accession>A0A2C9VI12</accession>
<dbReference type="PROSITE" id="PS50405">
    <property type="entry name" value="GST_CTER"/>
    <property type="match status" value="1"/>
</dbReference>
<dbReference type="CDD" id="cd03185">
    <property type="entry name" value="GST_C_Tau"/>
    <property type="match status" value="1"/>
</dbReference>
<dbReference type="GO" id="GO:0004364">
    <property type="term" value="F:glutathione transferase activity"/>
    <property type="evidence" value="ECO:0000318"/>
    <property type="project" value="GO_Central"/>
</dbReference>
<proteinExistence type="inferred from homology"/>
<dbReference type="EMBL" id="CM004393">
    <property type="protein sequence ID" value="OAY45079.1"/>
    <property type="molecule type" value="Genomic_DNA"/>
</dbReference>
<dbReference type="Proteomes" id="UP000091857">
    <property type="component" value="Chromosome 7"/>
</dbReference>
<evidence type="ECO:0000256" key="3">
    <source>
        <dbReference type="ARBA" id="ARBA00047960"/>
    </source>
</evidence>
<keyword evidence="2" id="KW-0808">Transferase</keyword>
<dbReference type="Pfam" id="PF02798">
    <property type="entry name" value="GST_N"/>
    <property type="match status" value="1"/>
</dbReference>
<evidence type="ECO:0000256" key="2">
    <source>
        <dbReference type="ARBA" id="ARBA00022679"/>
    </source>
</evidence>
<dbReference type="Pfam" id="PF00043">
    <property type="entry name" value="GST_C"/>
    <property type="match status" value="1"/>
</dbReference>
<dbReference type="OrthoDB" id="4951845at2759"/>
<feature type="domain" description="GST N-terminal" evidence="5">
    <location>
        <begin position="2"/>
        <end position="81"/>
    </location>
</feature>
<comment type="similarity">
    <text evidence="4">Belongs to the GST superfamily.</text>
</comment>
<evidence type="ECO:0000256" key="1">
    <source>
        <dbReference type="ARBA" id="ARBA00012452"/>
    </source>
</evidence>
<dbReference type="GO" id="GO:0005737">
    <property type="term" value="C:cytoplasm"/>
    <property type="evidence" value="ECO:0000318"/>
    <property type="project" value="GO_Central"/>
</dbReference>
<protein>
    <recommendedName>
        <fullName evidence="1">glutathione transferase</fullName>
        <ecNumber evidence="1">2.5.1.18</ecNumber>
    </recommendedName>
</protein>
<dbReference type="Gene3D" id="1.20.1050.10">
    <property type="match status" value="1"/>
</dbReference>
<dbReference type="Gene3D" id="3.40.30.10">
    <property type="entry name" value="Glutaredoxin"/>
    <property type="match status" value="1"/>
</dbReference>
<dbReference type="InterPro" id="IPR036249">
    <property type="entry name" value="Thioredoxin-like_sf"/>
</dbReference>
<comment type="caution">
    <text evidence="7">The sequence shown here is derived from an EMBL/GenBank/DDBJ whole genome shotgun (WGS) entry which is preliminary data.</text>
</comment>
<evidence type="ECO:0000259" key="5">
    <source>
        <dbReference type="PROSITE" id="PS50404"/>
    </source>
</evidence>